<gene>
    <name evidence="18" type="ORF">CLV70_13628</name>
</gene>
<reference evidence="18 19" key="1">
    <citation type="submission" date="2018-03" db="EMBL/GenBank/DDBJ databases">
        <title>Genomic Encyclopedia of Archaeal and Bacterial Type Strains, Phase II (KMG-II): from individual species to whole genera.</title>
        <authorList>
            <person name="Goeker M."/>
        </authorList>
    </citation>
    <scope>NUCLEOTIDE SEQUENCE [LARGE SCALE GENOMIC DNA]</scope>
    <source>
        <strain evidence="18 19">DSM 45348</strain>
    </source>
</reference>
<dbReference type="InterPro" id="IPR003856">
    <property type="entry name" value="LPS_length_determ_N"/>
</dbReference>
<dbReference type="GO" id="GO:0004715">
    <property type="term" value="F:non-membrane spanning protein tyrosine kinase activity"/>
    <property type="evidence" value="ECO:0007669"/>
    <property type="project" value="UniProtKB-EC"/>
</dbReference>
<evidence type="ECO:0000256" key="5">
    <source>
        <dbReference type="ARBA" id="ARBA00022475"/>
    </source>
</evidence>
<dbReference type="GO" id="GO:0005886">
    <property type="term" value="C:plasma membrane"/>
    <property type="evidence" value="ECO:0007669"/>
    <property type="project" value="UniProtKB-SubCell"/>
</dbReference>
<protein>
    <recommendedName>
        <fullName evidence="4">non-specific protein-tyrosine kinase</fullName>
        <ecNumber evidence="4">2.7.10.2</ecNumber>
    </recommendedName>
</protein>
<keyword evidence="5" id="KW-1003">Cell membrane</keyword>
<dbReference type="InterPro" id="IPR005702">
    <property type="entry name" value="Wzc-like_C"/>
</dbReference>
<dbReference type="OrthoDB" id="9812433at2"/>
<keyword evidence="19" id="KW-1185">Reference proteome</keyword>
<accession>A0A2T0RDM1</accession>
<comment type="catalytic activity">
    <reaction evidence="14">
        <text>L-tyrosyl-[protein] + ATP = O-phospho-L-tyrosyl-[protein] + ADP + H(+)</text>
        <dbReference type="Rhea" id="RHEA:10596"/>
        <dbReference type="Rhea" id="RHEA-COMP:10136"/>
        <dbReference type="Rhea" id="RHEA-COMP:20101"/>
        <dbReference type="ChEBI" id="CHEBI:15378"/>
        <dbReference type="ChEBI" id="CHEBI:30616"/>
        <dbReference type="ChEBI" id="CHEBI:46858"/>
        <dbReference type="ChEBI" id="CHEBI:61978"/>
        <dbReference type="ChEBI" id="CHEBI:456216"/>
        <dbReference type="EC" id="2.7.10.2"/>
    </reaction>
</comment>
<comment type="similarity">
    <text evidence="2">Belongs to the CpsC/CapA family.</text>
</comment>
<evidence type="ECO:0000256" key="13">
    <source>
        <dbReference type="ARBA" id="ARBA00023137"/>
    </source>
</evidence>
<feature type="transmembrane region" description="Helical" evidence="16">
    <location>
        <begin position="14"/>
        <end position="34"/>
    </location>
</feature>
<dbReference type="InterPro" id="IPR027417">
    <property type="entry name" value="P-loop_NTPase"/>
</dbReference>
<keyword evidence="6" id="KW-0808">Transferase</keyword>
<dbReference type="Proteomes" id="UP000239209">
    <property type="component" value="Unassembled WGS sequence"/>
</dbReference>
<keyword evidence="11 16" id="KW-1133">Transmembrane helix</keyword>
<dbReference type="Pfam" id="PF02706">
    <property type="entry name" value="Wzz"/>
    <property type="match status" value="1"/>
</dbReference>
<evidence type="ECO:0000256" key="8">
    <source>
        <dbReference type="ARBA" id="ARBA00022741"/>
    </source>
</evidence>
<evidence type="ECO:0000313" key="19">
    <source>
        <dbReference type="Proteomes" id="UP000239209"/>
    </source>
</evidence>
<dbReference type="InterPro" id="IPR050445">
    <property type="entry name" value="Bact_polysacc_biosynth/exp"/>
</dbReference>
<evidence type="ECO:0000313" key="18">
    <source>
        <dbReference type="EMBL" id="PRY19265.1"/>
    </source>
</evidence>
<dbReference type="SUPFAM" id="SSF52540">
    <property type="entry name" value="P-loop containing nucleoside triphosphate hydrolases"/>
    <property type="match status" value="1"/>
</dbReference>
<evidence type="ECO:0000256" key="16">
    <source>
        <dbReference type="SAM" id="Phobius"/>
    </source>
</evidence>
<feature type="domain" description="Polysaccharide chain length determinant N-terminal" evidence="17">
    <location>
        <begin position="1"/>
        <end position="85"/>
    </location>
</feature>
<evidence type="ECO:0000256" key="7">
    <source>
        <dbReference type="ARBA" id="ARBA00022692"/>
    </source>
</evidence>
<evidence type="ECO:0000256" key="4">
    <source>
        <dbReference type="ARBA" id="ARBA00011903"/>
    </source>
</evidence>
<evidence type="ECO:0000256" key="9">
    <source>
        <dbReference type="ARBA" id="ARBA00022777"/>
    </source>
</evidence>
<keyword evidence="13" id="KW-0829">Tyrosine-protein kinase</keyword>
<dbReference type="PANTHER" id="PTHR32309">
    <property type="entry name" value="TYROSINE-PROTEIN KINASE"/>
    <property type="match status" value="1"/>
</dbReference>
<dbReference type="Pfam" id="PF10609">
    <property type="entry name" value="ParA"/>
    <property type="match status" value="1"/>
</dbReference>
<evidence type="ECO:0000256" key="1">
    <source>
        <dbReference type="ARBA" id="ARBA00004651"/>
    </source>
</evidence>
<keyword evidence="10" id="KW-0067">ATP-binding</keyword>
<comment type="similarity">
    <text evidence="3">Belongs to the CpsD/CapB family.</text>
</comment>
<evidence type="ECO:0000256" key="3">
    <source>
        <dbReference type="ARBA" id="ARBA00007316"/>
    </source>
</evidence>
<dbReference type="EMBL" id="PVZG01000036">
    <property type="protein sequence ID" value="PRY19265.1"/>
    <property type="molecule type" value="Genomic_DNA"/>
</dbReference>
<keyword evidence="8" id="KW-0547">Nucleotide-binding</keyword>
<dbReference type="PANTHER" id="PTHR32309:SF31">
    <property type="entry name" value="CAPSULAR EXOPOLYSACCHARIDE FAMILY"/>
    <property type="match status" value="1"/>
</dbReference>
<evidence type="ECO:0000256" key="15">
    <source>
        <dbReference type="SAM" id="MobiDB-lite"/>
    </source>
</evidence>
<evidence type="ECO:0000256" key="6">
    <source>
        <dbReference type="ARBA" id="ARBA00022679"/>
    </source>
</evidence>
<sequence>MDLRDYLRAVRKRWWLVAGAIAVSVGVAIAVTLLTPPRYAASVTFFVSTRGTEVTQAFQGGQFAQQRVKSYVDVLTSNRLAQAVAVSEPPGLTAEEIQDEITAQVVPDTVLVQATVTDTDRARALRLAQRLAVQFPELISKLETPPGSKTPTVGVQIIAEPKLAEAPVSPQPVRNIGLAVALGLIIGVGAAALRESLDSTIRTPDTLHEAASAPVLSTIPFDRKAEKSPLITEGSAQSTRAEAMRQLRTNLQFVNVDRPLRSLVVSSALPGEGKSTTVCNLGIAFAEAGKRVIIIDADLRRPRIAEYLGLEGAVGLTNVLAGQANVRDVVQPWGKSGLWVLPSGYIPPNPSELLGSGNMADLLTALGTAFDVIIIDTPPLLPVTDAAVMSTIADGCLLVSRHAKTTVSQAQTASAALASVSAKLHGCVLNMVPAKSAGSYAYYSYTTTTDESAPAEPVVPPRPRVEKPAAGPLPLSPFRPDQVQAAAPRTEPRSARRARLADTPTTDLSVYRKTPEGRYEGTAPVPGVRRQ</sequence>
<dbReference type="InterPro" id="IPR033756">
    <property type="entry name" value="YlxH/NBP35"/>
</dbReference>
<keyword evidence="9" id="KW-0418">Kinase</keyword>
<dbReference type="CDD" id="cd05387">
    <property type="entry name" value="BY-kinase"/>
    <property type="match status" value="1"/>
</dbReference>
<keyword evidence="7 16" id="KW-0812">Transmembrane</keyword>
<evidence type="ECO:0000256" key="14">
    <source>
        <dbReference type="ARBA" id="ARBA00051245"/>
    </source>
</evidence>
<dbReference type="Gene3D" id="3.40.50.300">
    <property type="entry name" value="P-loop containing nucleotide triphosphate hydrolases"/>
    <property type="match status" value="1"/>
</dbReference>
<proteinExistence type="inferred from homology"/>
<evidence type="ECO:0000256" key="12">
    <source>
        <dbReference type="ARBA" id="ARBA00023136"/>
    </source>
</evidence>
<keyword evidence="12 16" id="KW-0472">Membrane</keyword>
<name>A0A2T0RDM1_9ACTN</name>
<dbReference type="EC" id="2.7.10.2" evidence="4"/>
<evidence type="ECO:0000256" key="11">
    <source>
        <dbReference type="ARBA" id="ARBA00022989"/>
    </source>
</evidence>
<dbReference type="GO" id="GO:0042802">
    <property type="term" value="F:identical protein binding"/>
    <property type="evidence" value="ECO:0007669"/>
    <property type="project" value="UniProtKB-ARBA"/>
</dbReference>
<evidence type="ECO:0000256" key="10">
    <source>
        <dbReference type="ARBA" id="ARBA00022840"/>
    </source>
</evidence>
<comment type="subcellular location">
    <subcellularLocation>
        <location evidence="1">Cell membrane</location>
        <topology evidence="1">Multi-pass membrane protein</topology>
    </subcellularLocation>
</comment>
<dbReference type="AlphaFoldDB" id="A0A2T0RDM1"/>
<dbReference type="FunFam" id="3.40.50.300:FF:000527">
    <property type="entry name" value="Tyrosine-protein kinase etk"/>
    <property type="match status" value="1"/>
</dbReference>
<organism evidence="18 19">
    <name type="scientific">Pseudosporangium ferrugineum</name>
    <dbReference type="NCBI Taxonomy" id="439699"/>
    <lineage>
        <taxon>Bacteria</taxon>
        <taxon>Bacillati</taxon>
        <taxon>Actinomycetota</taxon>
        <taxon>Actinomycetes</taxon>
        <taxon>Micromonosporales</taxon>
        <taxon>Micromonosporaceae</taxon>
        <taxon>Pseudosporangium</taxon>
    </lineage>
</organism>
<dbReference type="GO" id="GO:0005524">
    <property type="term" value="F:ATP binding"/>
    <property type="evidence" value="ECO:0007669"/>
    <property type="project" value="UniProtKB-KW"/>
</dbReference>
<feature type="region of interest" description="Disordered" evidence="15">
    <location>
        <begin position="451"/>
        <end position="531"/>
    </location>
</feature>
<comment type="caution">
    <text evidence="18">The sequence shown here is derived from an EMBL/GenBank/DDBJ whole genome shotgun (WGS) entry which is preliminary data.</text>
</comment>
<evidence type="ECO:0000259" key="17">
    <source>
        <dbReference type="Pfam" id="PF02706"/>
    </source>
</evidence>
<dbReference type="NCBIfam" id="TIGR01007">
    <property type="entry name" value="eps_fam"/>
    <property type="match status" value="1"/>
</dbReference>
<evidence type="ECO:0000256" key="2">
    <source>
        <dbReference type="ARBA" id="ARBA00006683"/>
    </source>
</evidence>
<dbReference type="RefSeq" id="WP_106131201.1">
    <property type="nucleotide sequence ID" value="NZ_PVZG01000036.1"/>
</dbReference>